<name>A0AAN8J9U9_PATCE</name>
<accession>A0AAN8J9U9</accession>
<dbReference type="AlphaFoldDB" id="A0AAN8J9U9"/>
<proteinExistence type="predicted"/>
<comment type="caution">
    <text evidence="1">The sequence shown here is derived from an EMBL/GenBank/DDBJ whole genome shotgun (WGS) entry which is preliminary data.</text>
</comment>
<dbReference type="EMBL" id="JAZGQO010000011">
    <property type="protein sequence ID" value="KAK6173746.1"/>
    <property type="molecule type" value="Genomic_DNA"/>
</dbReference>
<evidence type="ECO:0000313" key="2">
    <source>
        <dbReference type="Proteomes" id="UP001347796"/>
    </source>
</evidence>
<sequence length="317" mass="36231">MFGWIKKRCRRRSLPPSIKQLQEEEANRTRASENVYFNLDEDQDDHVYEEVCTDTYSRANEQREYENIAPHSDETVCPLCRSIRFSSSPCECTNVYEEPCISTNSNDCVIPSVENEYDMPTTPTTRRTPTQKKSSNAVNRYTLASSLDVVYELATCPFKVPKPIKKRPVNRSVSDAGSSRPLPQIPIHGRQRTFTETNESVYDDDSSGFYESIGSDCESGSDGNGYSNIASSNEDFHGFIHEDIVYEEFDFKPDVSPPEPSRRYSLGSATPGNTFYKLHKRETTLSHGDHLHKVAMRENSRRNGPLFRSFRVRSLFK</sequence>
<organism evidence="1 2">
    <name type="scientific">Patella caerulea</name>
    <name type="common">Rayed Mediterranean limpet</name>
    <dbReference type="NCBI Taxonomy" id="87958"/>
    <lineage>
        <taxon>Eukaryota</taxon>
        <taxon>Metazoa</taxon>
        <taxon>Spiralia</taxon>
        <taxon>Lophotrochozoa</taxon>
        <taxon>Mollusca</taxon>
        <taxon>Gastropoda</taxon>
        <taxon>Patellogastropoda</taxon>
        <taxon>Patelloidea</taxon>
        <taxon>Patellidae</taxon>
        <taxon>Patella</taxon>
    </lineage>
</organism>
<reference evidence="1 2" key="1">
    <citation type="submission" date="2024-01" db="EMBL/GenBank/DDBJ databases">
        <title>The genome of the rayed Mediterranean limpet Patella caerulea (Linnaeus, 1758).</title>
        <authorList>
            <person name="Anh-Thu Weber A."/>
            <person name="Halstead-Nussloch G."/>
        </authorList>
    </citation>
    <scope>NUCLEOTIDE SEQUENCE [LARGE SCALE GENOMIC DNA]</scope>
    <source>
        <strain evidence="1">AATW-2023a</strain>
        <tissue evidence="1">Whole specimen</tissue>
    </source>
</reference>
<evidence type="ECO:0000313" key="1">
    <source>
        <dbReference type="EMBL" id="KAK6173746.1"/>
    </source>
</evidence>
<protein>
    <submittedName>
        <fullName evidence="1">Uncharacterized protein</fullName>
    </submittedName>
</protein>
<gene>
    <name evidence="1" type="ORF">SNE40_017149</name>
</gene>
<keyword evidence="2" id="KW-1185">Reference proteome</keyword>
<dbReference type="Proteomes" id="UP001347796">
    <property type="component" value="Unassembled WGS sequence"/>
</dbReference>